<evidence type="ECO:0000256" key="6">
    <source>
        <dbReference type="SAM" id="MobiDB-lite"/>
    </source>
</evidence>
<dbReference type="GO" id="GO:0008270">
    <property type="term" value="F:zinc ion binding"/>
    <property type="evidence" value="ECO:0007669"/>
    <property type="project" value="UniProtKB-KW"/>
</dbReference>
<evidence type="ECO:0000256" key="5">
    <source>
        <dbReference type="ARBA" id="ARBA00023242"/>
    </source>
</evidence>
<dbReference type="InterPro" id="IPR012337">
    <property type="entry name" value="RNaseH-like_sf"/>
</dbReference>
<protein>
    <recommendedName>
        <fullName evidence="7">HAT C-terminal dimerisation domain-containing protein</fullName>
    </recommendedName>
</protein>
<evidence type="ECO:0000313" key="9">
    <source>
        <dbReference type="Proteomes" id="UP001280121"/>
    </source>
</evidence>
<gene>
    <name evidence="8" type="ORF">Ddye_020886</name>
</gene>
<keyword evidence="9" id="KW-1185">Reference proteome</keyword>
<dbReference type="PANTHER" id="PTHR46481">
    <property type="entry name" value="ZINC FINGER BED DOMAIN-CONTAINING PROTEIN 4"/>
    <property type="match status" value="1"/>
</dbReference>
<evidence type="ECO:0000256" key="2">
    <source>
        <dbReference type="ARBA" id="ARBA00022723"/>
    </source>
</evidence>
<evidence type="ECO:0000256" key="4">
    <source>
        <dbReference type="ARBA" id="ARBA00022833"/>
    </source>
</evidence>
<dbReference type="SUPFAM" id="SSF53098">
    <property type="entry name" value="Ribonuclease H-like"/>
    <property type="match status" value="1"/>
</dbReference>
<dbReference type="PANTHER" id="PTHR46481:SF10">
    <property type="entry name" value="ZINC FINGER BED DOMAIN-CONTAINING PROTEIN 39"/>
    <property type="match status" value="1"/>
</dbReference>
<evidence type="ECO:0000259" key="7">
    <source>
        <dbReference type="Pfam" id="PF05699"/>
    </source>
</evidence>
<keyword evidence="2" id="KW-0479">Metal-binding</keyword>
<dbReference type="AlphaFoldDB" id="A0AAD9WWF4"/>
<keyword evidence="5" id="KW-0539">Nucleus</keyword>
<evidence type="ECO:0000256" key="3">
    <source>
        <dbReference type="ARBA" id="ARBA00022771"/>
    </source>
</evidence>
<feature type="compositionally biased region" description="Polar residues" evidence="6">
    <location>
        <begin position="31"/>
        <end position="47"/>
    </location>
</feature>
<reference evidence="8" key="1">
    <citation type="journal article" date="2023" name="Plant J.">
        <title>Genome sequences and population genomics provide insights into the demographic history, inbreeding, and mutation load of two 'living fossil' tree species of Dipteronia.</title>
        <authorList>
            <person name="Feng Y."/>
            <person name="Comes H.P."/>
            <person name="Chen J."/>
            <person name="Zhu S."/>
            <person name="Lu R."/>
            <person name="Zhang X."/>
            <person name="Li P."/>
            <person name="Qiu J."/>
            <person name="Olsen K.M."/>
            <person name="Qiu Y."/>
        </authorList>
    </citation>
    <scope>NUCLEOTIDE SEQUENCE</scope>
    <source>
        <strain evidence="8">KIB01</strain>
    </source>
</reference>
<name>A0AAD9WWF4_9ROSI</name>
<dbReference type="EMBL" id="JANJYI010000006">
    <property type="protein sequence ID" value="KAK2645691.1"/>
    <property type="molecule type" value="Genomic_DNA"/>
</dbReference>
<comment type="caution">
    <text evidence="8">The sequence shown here is derived from an EMBL/GenBank/DDBJ whole genome shotgun (WGS) entry which is preliminary data.</text>
</comment>
<feature type="region of interest" description="Disordered" evidence="6">
    <location>
        <begin position="29"/>
        <end position="49"/>
    </location>
</feature>
<dbReference type="Proteomes" id="UP001280121">
    <property type="component" value="Unassembled WGS sequence"/>
</dbReference>
<dbReference type="GO" id="GO:0046983">
    <property type="term" value="F:protein dimerization activity"/>
    <property type="evidence" value="ECO:0007669"/>
    <property type="project" value="InterPro"/>
</dbReference>
<organism evidence="8 9">
    <name type="scientific">Dipteronia dyeriana</name>
    <dbReference type="NCBI Taxonomy" id="168575"/>
    <lineage>
        <taxon>Eukaryota</taxon>
        <taxon>Viridiplantae</taxon>
        <taxon>Streptophyta</taxon>
        <taxon>Embryophyta</taxon>
        <taxon>Tracheophyta</taxon>
        <taxon>Spermatophyta</taxon>
        <taxon>Magnoliopsida</taxon>
        <taxon>eudicotyledons</taxon>
        <taxon>Gunneridae</taxon>
        <taxon>Pentapetalae</taxon>
        <taxon>rosids</taxon>
        <taxon>malvids</taxon>
        <taxon>Sapindales</taxon>
        <taxon>Sapindaceae</taxon>
        <taxon>Hippocastanoideae</taxon>
        <taxon>Acereae</taxon>
        <taxon>Dipteronia</taxon>
    </lineage>
</organism>
<feature type="domain" description="HAT C-terminal dimerisation" evidence="7">
    <location>
        <begin position="216"/>
        <end position="300"/>
    </location>
</feature>
<dbReference type="InterPro" id="IPR052035">
    <property type="entry name" value="ZnF_BED_domain_contain"/>
</dbReference>
<proteinExistence type="predicted"/>
<sequence>MNHEHLNLNPDDYLSDEDINLLYGEFEEEGSASTTDAGPSSSTPGSNTKRKKKSIVWDCFDPVMQTMADGRQVEHACCLMKVESQIANIREALGWIMASNQIIAEFARFYKSKNLKPHKFPTDMPVRWNSTYLMLKSALPYALEFTCFYNLNTSNDTQYEKLTEGDWHRHNDNTARPTLPQQQSQQQSKLIRIFLNKTTTCRASGSSSQSQSQRVELNKYLSTEYSITDNDYFTINDLQKWWQNKRNNFPILLRLACDVLVIPDSTVSSEQVFSIAGRIIEDRRCSLAPDAVEALTCLKD</sequence>
<keyword evidence="3" id="KW-0863">Zinc-finger</keyword>
<accession>A0AAD9WWF4</accession>
<dbReference type="Pfam" id="PF05699">
    <property type="entry name" value="Dimer_Tnp_hAT"/>
    <property type="match status" value="1"/>
</dbReference>
<comment type="subcellular location">
    <subcellularLocation>
        <location evidence="1">Nucleus</location>
    </subcellularLocation>
</comment>
<keyword evidence="4" id="KW-0862">Zinc</keyword>
<evidence type="ECO:0000256" key="1">
    <source>
        <dbReference type="ARBA" id="ARBA00004123"/>
    </source>
</evidence>
<dbReference type="GO" id="GO:0005634">
    <property type="term" value="C:nucleus"/>
    <property type="evidence" value="ECO:0007669"/>
    <property type="project" value="UniProtKB-SubCell"/>
</dbReference>
<dbReference type="InterPro" id="IPR008906">
    <property type="entry name" value="HATC_C_dom"/>
</dbReference>
<evidence type="ECO:0000313" key="8">
    <source>
        <dbReference type="EMBL" id="KAK2645691.1"/>
    </source>
</evidence>